<keyword evidence="8" id="KW-0539">Nucleus</keyword>
<dbReference type="EMBL" id="BTRK01000001">
    <property type="protein sequence ID" value="GMR29997.1"/>
    <property type="molecule type" value="Genomic_DNA"/>
</dbReference>
<dbReference type="PANTHER" id="PTHR46011">
    <property type="entry name" value="NUCLEAR HORMONE RECEPTOR FAMILY MEMBER NHR-86-RELATED"/>
    <property type="match status" value="1"/>
</dbReference>
<gene>
    <name evidence="10" type="ORF">PMAYCL1PPCAC_00192</name>
</gene>
<dbReference type="Pfam" id="PF00104">
    <property type="entry name" value="Hormone_recep"/>
    <property type="match status" value="1"/>
</dbReference>
<dbReference type="AlphaFoldDB" id="A0AAN4Z249"/>
<feature type="non-terminal residue" evidence="10">
    <location>
        <position position="1"/>
    </location>
</feature>
<accession>A0AAN4Z249</accession>
<reference evidence="11" key="1">
    <citation type="submission" date="2022-10" db="EMBL/GenBank/DDBJ databases">
        <title>Genome assembly of Pristionchus species.</title>
        <authorList>
            <person name="Yoshida K."/>
            <person name="Sommer R.J."/>
        </authorList>
    </citation>
    <scope>NUCLEOTIDE SEQUENCE [LARGE SCALE GENOMIC DNA]</scope>
    <source>
        <strain evidence="11">RS5460</strain>
    </source>
</reference>
<keyword evidence="11" id="KW-1185">Reference proteome</keyword>
<comment type="caution">
    <text evidence="10">The sequence shown here is derived from an EMBL/GenBank/DDBJ whole genome shotgun (WGS) entry which is preliminary data.</text>
</comment>
<keyword evidence="2" id="KW-0863">Zinc-finger</keyword>
<evidence type="ECO:0000256" key="3">
    <source>
        <dbReference type="ARBA" id="ARBA00022833"/>
    </source>
</evidence>
<evidence type="ECO:0000256" key="6">
    <source>
        <dbReference type="ARBA" id="ARBA00023163"/>
    </source>
</evidence>
<evidence type="ECO:0000256" key="1">
    <source>
        <dbReference type="ARBA" id="ARBA00022723"/>
    </source>
</evidence>
<dbReference type="Proteomes" id="UP001328107">
    <property type="component" value="Unassembled WGS sequence"/>
</dbReference>
<evidence type="ECO:0000256" key="7">
    <source>
        <dbReference type="ARBA" id="ARBA00023170"/>
    </source>
</evidence>
<evidence type="ECO:0000313" key="11">
    <source>
        <dbReference type="Proteomes" id="UP001328107"/>
    </source>
</evidence>
<dbReference type="SUPFAM" id="SSF57716">
    <property type="entry name" value="Glucocorticoid receptor-like (DNA-binding domain)"/>
    <property type="match status" value="1"/>
</dbReference>
<dbReference type="SUPFAM" id="SSF48508">
    <property type="entry name" value="Nuclear receptor ligand-binding domain"/>
    <property type="match status" value="1"/>
</dbReference>
<evidence type="ECO:0000256" key="4">
    <source>
        <dbReference type="ARBA" id="ARBA00023015"/>
    </source>
</evidence>
<keyword evidence="7" id="KW-0675">Receptor</keyword>
<dbReference type="GO" id="GO:0005634">
    <property type="term" value="C:nucleus"/>
    <property type="evidence" value="ECO:0007669"/>
    <property type="project" value="TreeGrafter"/>
</dbReference>
<evidence type="ECO:0000256" key="5">
    <source>
        <dbReference type="ARBA" id="ARBA00023125"/>
    </source>
</evidence>
<dbReference type="PROSITE" id="PS51030">
    <property type="entry name" value="NUCLEAR_REC_DBD_2"/>
    <property type="match status" value="1"/>
</dbReference>
<dbReference type="GO" id="GO:0003700">
    <property type="term" value="F:DNA-binding transcription factor activity"/>
    <property type="evidence" value="ECO:0007669"/>
    <property type="project" value="InterPro"/>
</dbReference>
<name>A0AAN4Z249_9BILA</name>
<dbReference type="GO" id="GO:0008270">
    <property type="term" value="F:zinc ion binding"/>
    <property type="evidence" value="ECO:0007669"/>
    <property type="project" value="UniProtKB-KW"/>
</dbReference>
<dbReference type="Gene3D" id="3.30.50.10">
    <property type="entry name" value="Erythroid Transcription Factor GATA-1, subunit A"/>
    <property type="match status" value="1"/>
</dbReference>
<keyword evidence="4" id="KW-0805">Transcription regulation</keyword>
<proteinExistence type="predicted"/>
<dbReference type="InterPro" id="IPR000536">
    <property type="entry name" value="Nucl_hrmn_rcpt_lig-bd"/>
</dbReference>
<evidence type="ECO:0000259" key="9">
    <source>
        <dbReference type="PROSITE" id="PS51030"/>
    </source>
</evidence>
<keyword evidence="1" id="KW-0479">Metal-binding</keyword>
<keyword evidence="6" id="KW-0804">Transcription</keyword>
<evidence type="ECO:0000256" key="2">
    <source>
        <dbReference type="ARBA" id="ARBA00022771"/>
    </source>
</evidence>
<dbReference type="InterPro" id="IPR013088">
    <property type="entry name" value="Znf_NHR/GATA"/>
</dbReference>
<evidence type="ECO:0000256" key="8">
    <source>
        <dbReference type="ARBA" id="ARBA00023242"/>
    </source>
</evidence>
<feature type="domain" description="Nuclear receptor" evidence="9">
    <location>
        <begin position="1"/>
        <end position="76"/>
    </location>
</feature>
<dbReference type="GO" id="GO:0043565">
    <property type="term" value="F:sequence-specific DNA binding"/>
    <property type="evidence" value="ECO:0007669"/>
    <property type="project" value="InterPro"/>
</dbReference>
<dbReference type="InterPro" id="IPR001628">
    <property type="entry name" value="Znf_hrmn_rcpt"/>
</dbReference>
<organism evidence="10 11">
    <name type="scientific">Pristionchus mayeri</name>
    <dbReference type="NCBI Taxonomy" id="1317129"/>
    <lineage>
        <taxon>Eukaryota</taxon>
        <taxon>Metazoa</taxon>
        <taxon>Ecdysozoa</taxon>
        <taxon>Nematoda</taxon>
        <taxon>Chromadorea</taxon>
        <taxon>Rhabditida</taxon>
        <taxon>Rhabditina</taxon>
        <taxon>Diplogasteromorpha</taxon>
        <taxon>Diplogasteroidea</taxon>
        <taxon>Neodiplogasteridae</taxon>
        <taxon>Pristionchus</taxon>
    </lineage>
</organism>
<evidence type="ECO:0000313" key="10">
    <source>
        <dbReference type="EMBL" id="GMR29997.1"/>
    </source>
</evidence>
<dbReference type="Gene3D" id="1.10.565.10">
    <property type="entry name" value="Retinoid X Receptor"/>
    <property type="match status" value="1"/>
</dbReference>
<sequence>RKCLICSAPTTQCGLGIDCCRACAVFYKRVCASKSTPTECVKGERKCVEQGLTLSCRKCRYTLLLEVLKNAESTANENNLISERKVSAEFLRLDEVQRTQFVDHTTFSFDQPSCSFTPFLDRIRQSYSLMCQTRKSAEMGTKPVSDHLSHNEFAGSKIDFSVSTPSMVVANRRIFESALNYFAEKAFQDFAQLETVNKERCLAASIELVHRLESAYRAIHYFPEDHETHFDGYTTIVTDESISNSLIDCEEFEREESLKATLEFKLTIREEYSRVNPDNIEFIALMALAFWDNEATENDELTAAVRNSRCAILKELRKVYMDRGNVDFASRQGELLRLLQCVKNVDNKCESEQSSDIPLKSEGILRRIDIAYNASIERRRSQEKQMIESTDEKQIVDHPTEILFLANESIMMQAFHISFPETSIFFCEAFPSLSRLSEQDQVEELFKRYFHKFSFIDLHYRTRQLLGEVKQYAMASVLTVVNV</sequence>
<dbReference type="InterPro" id="IPR035500">
    <property type="entry name" value="NHR-like_dom_sf"/>
</dbReference>
<dbReference type="SMART" id="SM00399">
    <property type="entry name" value="ZnF_C4"/>
    <property type="match status" value="1"/>
</dbReference>
<protein>
    <recommendedName>
        <fullName evidence="9">Nuclear receptor domain-containing protein</fullName>
    </recommendedName>
</protein>
<keyword evidence="5" id="KW-0238">DNA-binding</keyword>
<dbReference type="PANTHER" id="PTHR46011:SF6">
    <property type="entry name" value="HIGH ZINC ACTIVATED NUCLEAR RECEPTOR PROTEIN"/>
    <property type="match status" value="1"/>
</dbReference>
<keyword evidence="3" id="KW-0862">Zinc</keyword>